<organism evidence="2 3">
    <name type="scientific">Phyllobacterium leguminum</name>
    <dbReference type="NCBI Taxonomy" id="314237"/>
    <lineage>
        <taxon>Bacteria</taxon>
        <taxon>Pseudomonadati</taxon>
        <taxon>Pseudomonadota</taxon>
        <taxon>Alphaproteobacteria</taxon>
        <taxon>Hyphomicrobiales</taxon>
        <taxon>Phyllobacteriaceae</taxon>
        <taxon>Phyllobacterium</taxon>
    </lineage>
</organism>
<protein>
    <submittedName>
        <fullName evidence="2">Uncharacterized protein</fullName>
    </submittedName>
</protein>
<evidence type="ECO:0000256" key="1">
    <source>
        <dbReference type="SAM" id="Phobius"/>
    </source>
</evidence>
<dbReference type="AlphaFoldDB" id="A0A318T6P6"/>
<dbReference type="Proteomes" id="UP000247454">
    <property type="component" value="Unassembled WGS sequence"/>
</dbReference>
<gene>
    <name evidence="2" type="ORF">C7477_102212</name>
</gene>
<accession>A0A318T6P6</accession>
<evidence type="ECO:0000313" key="3">
    <source>
        <dbReference type="Proteomes" id="UP000247454"/>
    </source>
</evidence>
<name>A0A318T6P6_9HYPH</name>
<keyword evidence="1" id="KW-0812">Transmembrane</keyword>
<feature type="transmembrane region" description="Helical" evidence="1">
    <location>
        <begin position="44"/>
        <end position="67"/>
    </location>
</feature>
<proteinExistence type="predicted"/>
<comment type="caution">
    <text evidence="2">The sequence shown here is derived from an EMBL/GenBank/DDBJ whole genome shotgun (WGS) entry which is preliminary data.</text>
</comment>
<evidence type="ECO:0000313" key="2">
    <source>
        <dbReference type="EMBL" id="PYE90122.1"/>
    </source>
</evidence>
<feature type="transmembrane region" description="Helical" evidence="1">
    <location>
        <begin position="12"/>
        <end position="32"/>
    </location>
</feature>
<keyword evidence="1" id="KW-0472">Membrane</keyword>
<sequence length="76" mass="8240">MIHNERWKLTANWLNTVAAGTIIAGSLSPLVATTYGLPTAAALFPAWLIVALPFVWISVGIMLHMVARAILGRLKE</sequence>
<reference evidence="2 3" key="1">
    <citation type="submission" date="2018-06" db="EMBL/GenBank/DDBJ databases">
        <title>Genomic Encyclopedia of Type Strains, Phase III (KMG-III): the genomes of soil and plant-associated and newly described type strains.</title>
        <authorList>
            <person name="Whitman W."/>
        </authorList>
    </citation>
    <scope>NUCLEOTIDE SEQUENCE [LARGE SCALE GENOMIC DNA]</scope>
    <source>
        <strain evidence="2 3">ORS 1419</strain>
    </source>
</reference>
<keyword evidence="3" id="KW-1185">Reference proteome</keyword>
<keyword evidence="1" id="KW-1133">Transmembrane helix</keyword>
<dbReference type="EMBL" id="QJTF01000002">
    <property type="protein sequence ID" value="PYE90122.1"/>
    <property type="molecule type" value="Genomic_DNA"/>
</dbReference>